<organism evidence="1 3">
    <name type="scientific">Didymodactylos carnosus</name>
    <dbReference type="NCBI Taxonomy" id="1234261"/>
    <lineage>
        <taxon>Eukaryota</taxon>
        <taxon>Metazoa</taxon>
        <taxon>Spiralia</taxon>
        <taxon>Gnathifera</taxon>
        <taxon>Rotifera</taxon>
        <taxon>Eurotatoria</taxon>
        <taxon>Bdelloidea</taxon>
        <taxon>Philodinida</taxon>
        <taxon>Philodinidae</taxon>
        <taxon>Didymodactylos</taxon>
    </lineage>
</organism>
<dbReference type="EMBL" id="CAJNOK010009291">
    <property type="protein sequence ID" value="CAF1085822.1"/>
    <property type="molecule type" value="Genomic_DNA"/>
</dbReference>
<sequence length="89" mass="10454">MDREQTFTYTEPLIRTLSNDDLKALFDALGEHFPVINGRIEELTNRIRANPNRRRRYIRMIRRLNVAGDYLAQMRSTIDQIAGERGKFG</sequence>
<dbReference type="Proteomes" id="UP000682733">
    <property type="component" value="Unassembled WGS sequence"/>
</dbReference>
<reference evidence="1" key="1">
    <citation type="submission" date="2021-02" db="EMBL/GenBank/DDBJ databases">
        <authorList>
            <person name="Nowell W R."/>
        </authorList>
    </citation>
    <scope>NUCLEOTIDE SEQUENCE</scope>
</reference>
<dbReference type="Proteomes" id="UP000677228">
    <property type="component" value="Unassembled WGS sequence"/>
</dbReference>
<proteinExistence type="predicted"/>
<evidence type="ECO:0000313" key="1">
    <source>
        <dbReference type="EMBL" id="CAF1085822.1"/>
    </source>
</evidence>
<gene>
    <name evidence="1" type="ORF">OVA965_LOCUS18592</name>
    <name evidence="2" type="ORF">TMI583_LOCUS18604</name>
</gene>
<dbReference type="AlphaFoldDB" id="A0A8S2E7K5"/>
<comment type="caution">
    <text evidence="1">The sequence shown here is derived from an EMBL/GenBank/DDBJ whole genome shotgun (WGS) entry which is preliminary data.</text>
</comment>
<evidence type="ECO:0000313" key="3">
    <source>
        <dbReference type="Proteomes" id="UP000677228"/>
    </source>
</evidence>
<name>A0A8S2E7K5_9BILA</name>
<evidence type="ECO:0000313" key="2">
    <source>
        <dbReference type="EMBL" id="CAF3848282.1"/>
    </source>
</evidence>
<accession>A0A8S2E7K5</accession>
<protein>
    <submittedName>
        <fullName evidence="1">Uncharacterized protein</fullName>
    </submittedName>
</protein>
<dbReference type="EMBL" id="CAJOBA010009308">
    <property type="protein sequence ID" value="CAF3848282.1"/>
    <property type="molecule type" value="Genomic_DNA"/>
</dbReference>